<feature type="transmembrane region" description="Helical" evidence="1">
    <location>
        <begin position="18"/>
        <end position="38"/>
    </location>
</feature>
<feature type="transmembrane region" description="Helical" evidence="1">
    <location>
        <begin position="235"/>
        <end position="257"/>
    </location>
</feature>
<gene>
    <name evidence="2" type="ORF">FHS44_004109</name>
</gene>
<keyword evidence="3" id="KW-1185">Reference proteome</keyword>
<dbReference type="Proteomes" id="UP000552644">
    <property type="component" value="Unassembled WGS sequence"/>
</dbReference>
<comment type="caution">
    <text evidence="2">The sequence shown here is derived from an EMBL/GenBank/DDBJ whole genome shotgun (WGS) entry which is preliminary data.</text>
</comment>
<evidence type="ECO:0000313" key="2">
    <source>
        <dbReference type="EMBL" id="MBB4917001.1"/>
    </source>
</evidence>
<accession>A0A7W7QNR9</accession>
<protein>
    <submittedName>
        <fullName evidence="2">Uncharacterized protein</fullName>
    </submittedName>
</protein>
<organism evidence="2 3">
    <name type="scientific">Streptosporangium saharense</name>
    <dbReference type="NCBI Taxonomy" id="1706840"/>
    <lineage>
        <taxon>Bacteria</taxon>
        <taxon>Bacillati</taxon>
        <taxon>Actinomycetota</taxon>
        <taxon>Actinomycetes</taxon>
        <taxon>Streptosporangiales</taxon>
        <taxon>Streptosporangiaceae</taxon>
        <taxon>Streptosporangium</taxon>
    </lineage>
</organism>
<sequence length="419" mass="45004">MSMTTEVGHIVRHTRTRLLLYMIFTATTLFGVGVTGTLTDNALQRAGGEQADMAARLSDDAQVIYQSLAKADTSATGHFLAGPSARATLRGRYDEAIDRIRERLADAGGLTGGDVSRATNLAELALQLPVYTDLVDRAEKLIAPAKDETAGPEEVRKAVGPALLGASYLHEASSYLRTVLLPAARRLQSDETDNLRDAKGTALWTSVAHLVLLLVTIGGLVLIQWSLARRTRRVLNLGLLGATVLVAVVLGATGWSLRNWPQTDRQLGAIETLLTDQGKLVDTERAALTAYADTHLLLGGTSPFNWEQSLRNFRQNARCAQRETVWCKSYTTSIHRELIAGNNDGAVAAALPGGSFAGAFEAVDRDNTAKLEEGARQIRLLAVRVPSAPSRLGSLSVALCCCAAVAAGLGLWPRIRRYL</sequence>
<proteinExistence type="predicted"/>
<keyword evidence="1" id="KW-1133">Transmembrane helix</keyword>
<feature type="transmembrane region" description="Helical" evidence="1">
    <location>
        <begin position="202"/>
        <end position="223"/>
    </location>
</feature>
<evidence type="ECO:0000313" key="3">
    <source>
        <dbReference type="Proteomes" id="UP000552644"/>
    </source>
</evidence>
<evidence type="ECO:0000256" key="1">
    <source>
        <dbReference type="SAM" id="Phobius"/>
    </source>
</evidence>
<feature type="transmembrane region" description="Helical" evidence="1">
    <location>
        <begin position="392"/>
        <end position="412"/>
    </location>
</feature>
<name>A0A7W7QNR9_9ACTN</name>
<dbReference type="RefSeq" id="WP_184716924.1">
    <property type="nucleotide sequence ID" value="NZ_JACHJP010000004.1"/>
</dbReference>
<keyword evidence="1" id="KW-0472">Membrane</keyword>
<keyword evidence="1" id="KW-0812">Transmembrane</keyword>
<dbReference type="EMBL" id="JACHJP010000004">
    <property type="protein sequence ID" value="MBB4917001.1"/>
    <property type="molecule type" value="Genomic_DNA"/>
</dbReference>
<reference evidence="2 3" key="1">
    <citation type="submission" date="2020-08" db="EMBL/GenBank/DDBJ databases">
        <title>Genomic Encyclopedia of Type Strains, Phase III (KMG-III): the genomes of soil and plant-associated and newly described type strains.</title>
        <authorList>
            <person name="Whitman W."/>
        </authorList>
    </citation>
    <scope>NUCLEOTIDE SEQUENCE [LARGE SCALE GENOMIC DNA]</scope>
    <source>
        <strain evidence="2 3">CECT 8840</strain>
    </source>
</reference>
<dbReference type="AlphaFoldDB" id="A0A7W7QNR9"/>